<dbReference type="Proteomes" id="UP000887013">
    <property type="component" value="Unassembled WGS sequence"/>
</dbReference>
<dbReference type="EMBL" id="BMAW01080060">
    <property type="protein sequence ID" value="GFU17924.1"/>
    <property type="molecule type" value="Genomic_DNA"/>
</dbReference>
<comment type="caution">
    <text evidence="1">The sequence shown here is derived from an EMBL/GenBank/DDBJ whole genome shotgun (WGS) entry which is preliminary data.</text>
</comment>
<gene>
    <name evidence="1" type="ORF">NPIL_479511</name>
</gene>
<protein>
    <submittedName>
        <fullName evidence="1">Uncharacterized protein</fullName>
    </submittedName>
</protein>
<reference evidence="1" key="1">
    <citation type="submission" date="2020-08" db="EMBL/GenBank/DDBJ databases">
        <title>Multicomponent nature underlies the extraordinary mechanical properties of spider dragline silk.</title>
        <authorList>
            <person name="Kono N."/>
            <person name="Nakamura H."/>
            <person name="Mori M."/>
            <person name="Yoshida Y."/>
            <person name="Ohtoshi R."/>
            <person name="Malay A.D."/>
            <person name="Moran D.A.P."/>
            <person name="Tomita M."/>
            <person name="Numata K."/>
            <person name="Arakawa K."/>
        </authorList>
    </citation>
    <scope>NUCLEOTIDE SEQUENCE</scope>
</reference>
<sequence>IARVSVSIARVSMIYHFYKAFLTLQEKRWG</sequence>
<feature type="non-terminal residue" evidence="1">
    <location>
        <position position="1"/>
    </location>
</feature>
<evidence type="ECO:0000313" key="2">
    <source>
        <dbReference type="Proteomes" id="UP000887013"/>
    </source>
</evidence>
<organism evidence="1 2">
    <name type="scientific">Nephila pilipes</name>
    <name type="common">Giant wood spider</name>
    <name type="synonym">Nephila maculata</name>
    <dbReference type="NCBI Taxonomy" id="299642"/>
    <lineage>
        <taxon>Eukaryota</taxon>
        <taxon>Metazoa</taxon>
        <taxon>Ecdysozoa</taxon>
        <taxon>Arthropoda</taxon>
        <taxon>Chelicerata</taxon>
        <taxon>Arachnida</taxon>
        <taxon>Araneae</taxon>
        <taxon>Araneomorphae</taxon>
        <taxon>Entelegynae</taxon>
        <taxon>Araneoidea</taxon>
        <taxon>Nephilidae</taxon>
        <taxon>Nephila</taxon>
    </lineage>
</organism>
<name>A0A8X6UGM0_NEPPI</name>
<dbReference type="AlphaFoldDB" id="A0A8X6UGM0"/>
<evidence type="ECO:0000313" key="1">
    <source>
        <dbReference type="EMBL" id="GFU17924.1"/>
    </source>
</evidence>
<accession>A0A8X6UGM0</accession>
<proteinExistence type="predicted"/>
<keyword evidence="2" id="KW-1185">Reference proteome</keyword>